<organism evidence="2 3">
    <name type="scientific">Aliiglaciecola litoralis</name>
    <dbReference type="NCBI Taxonomy" id="582857"/>
    <lineage>
        <taxon>Bacteria</taxon>
        <taxon>Pseudomonadati</taxon>
        <taxon>Pseudomonadota</taxon>
        <taxon>Gammaproteobacteria</taxon>
        <taxon>Alteromonadales</taxon>
        <taxon>Alteromonadaceae</taxon>
        <taxon>Aliiglaciecola</taxon>
    </lineage>
</organism>
<reference evidence="2 3" key="1">
    <citation type="journal article" date="2019" name="Int. J. Syst. Evol. Microbiol.">
        <title>The Global Catalogue of Microorganisms (GCM) 10K type strain sequencing project: providing services to taxonomists for standard genome sequencing and annotation.</title>
        <authorList>
            <consortium name="The Broad Institute Genomics Platform"/>
            <consortium name="The Broad Institute Genome Sequencing Center for Infectious Disease"/>
            <person name="Wu L."/>
            <person name="Ma J."/>
        </authorList>
    </citation>
    <scope>NUCLEOTIDE SEQUENCE [LARGE SCALE GENOMIC DNA]</scope>
    <source>
        <strain evidence="2 3">JCM 15896</strain>
    </source>
</reference>
<name>A0ABN1LF26_9ALTE</name>
<accession>A0ABN1LF26</accession>
<evidence type="ECO:0000256" key="1">
    <source>
        <dbReference type="SAM" id="Phobius"/>
    </source>
</evidence>
<keyword evidence="3" id="KW-1185">Reference proteome</keyword>
<gene>
    <name evidence="2" type="ORF">GCM10009114_13020</name>
</gene>
<evidence type="ECO:0000313" key="3">
    <source>
        <dbReference type="Proteomes" id="UP001500359"/>
    </source>
</evidence>
<protein>
    <submittedName>
        <fullName evidence="2">Uncharacterized protein</fullName>
    </submittedName>
</protein>
<keyword evidence="1" id="KW-0472">Membrane</keyword>
<keyword evidence="1" id="KW-0812">Transmembrane</keyword>
<feature type="transmembrane region" description="Helical" evidence="1">
    <location>
        <begin position="20"/>
        <end position="43"/>
    </location>
</feature>
<proteinExistence type="predicted"/>
<dbReference type="RefSeq" id="WP_343857770.1">
    <property type="nucleotide sequence ID" value="NZ_BAAAFD010000002.1"/>
</dbReference>
<dbReference type="EMBL" id="BAAAFD010000002">
    <property type="protein sequence ID" value="GAA0855037.1"/>
    <property type="molecule type" value="Genomic_DNA"/>
</dbReference>
<dbReference type="Proteomes" id="UP001500359">
    <property type="component" value="Unassembled WGS sequence"/>
</dbReference>
<feature type="transmembrane region" description="Helical" evidence="1">
    <location>
        <begin position="119"/>
        <end position="141"/>
    </location>
</feature>
<evidence type="ECO:0000313" key="2">
    <source>
        <dbReference type="EMBL" id="GAA0855037.1"/>
    </source>
</evidence>
<feature type="transmembrane region" description="Helical" evidence="1">
    <location>
        <begin position="63"/>
        <end position="84"/>
    </location>
</feature>
<sequence>MSTQTYTATKPANLSIKWSLLGLIIYLIITVIGSVFLSSTWMANNDISNLSSQQISLLMDKDVSLALYTSLLGGLSALFCGWLATKKAGSNHYNTALILASCLAVYGAISIMLHPEHQLLHQAAKIIGPFLMCGLGAKLALLKKP</sequence>
<comment type="caution">
    <text evidence="2">The sequence shown here is derived from an EMBL/GenBank/DDBJ whole genome shotgun (WGS) entry which is preliminary data.</text>
</comment>
<feature type="transmembrane region" description="Helical" evidence="1">
    <location>
        <begin position="96"/>
        <end position="113"/>
    </location>
</feature>
<keyword evidence="1" id="KW-1133">Transmembrane helix</keyword>